<feature type="compositionally biased region" description="Basic and acidic residues" evidence="1">
    <location>
        <begin position="45"/>
        <end position="59"/>
    </location>
</feature>
<dbReference type="Proteomes" id="UP001287282">
    <property type="component" value="Unassembled WGS sequence"/>
</dbReference>
<feature type="region of interest" description="Disordered" evidence="1">
    <location>
        <begin position="22"/>
        <end position="71"/>
    </location>
</feature>
<protein>
    <submittedName>
        <fullName evidence="3">Cell wall-binding repeat-containing protein</fullName>
    </submittedName>
</protein>
<reference evidence="3 4" key="1">
    <citation type="submission" date="2023-10" db="EMBL/GenBank/DDBJ databases">
        <title>Screening of Alkalihalobacillus lindianensis BZ-TG-R113 and Its Alleviation of Salt Stress on Rapeseed Growth.</title>
        <authorList>
            <person name="Zhao B."/>
            <person name="Guo T."/>
        </authorList>
    </citation>
    <scope>NUCLEOTIDE SEQUENCE [LARGE SCALE GENOMIC DNA]</scope>
    <source>
        <strain evidence="3 4">BZ-TG-R113</strain>
    </source>
</reference>
<keyword evidence="2" id="KW-0732">Signal</keyword>
<evidence type="ECO:0000313" key="3">
    <source>
        <dbReference type="EMBL" id="MDV2683646.1"/>
    </source>
</evidence>
<dbReference type="RefSeq" id="WP_317120947.1">
    <property type="nucleotide sequence ID" value="NZ_JAWJBA010000001.1"/>
</dbReference>
<dbReference type="EMBL" id="JAWJBA010000001">
    <property type="protein sequence ID" value="MDV2683646.1"/>
    <property type="molecule type" value="Genomic_DNA"/>
</dbReference>
<evidence type="ECO:0000256" key="1">
    <source>
        <dbReference type="SAM" id="MobiDB-lite"/>
    </source>
</evidence>
<name>A0ABU3X6X2_9BACI</name>
<feature type="compositionally biased region" description="Basic and acidic residues" evidence="1">
    <location>
        <begin position="26"/>
        <end position="38"/>
    </location>
</feature>
<accession>A0ABU3X6X2</accession>
<evidence type="ECO:0000256" key="2">
    <source>
        <dbReference type="SAM" id="SignalP"/>
    </source>
</evidence>
<organism evidence="3 4">
    <name type="scientific">Alkalihalophilus lindianensis</name>
    <dbReference type="NCBI Taxonomy" id="1630542"/>
    <lineage>
        <taxon>Bacteria</taxon>
        <taxon>Bacillati</taxon>
        <taxon>Bacillota</taxon>
        <taxon>Bacilli</taxon>
        <taxon>Bacillales</taxon>
        <taxon>Bacillaceae</taxon>
        <taxon>Alkalihalophilus</taxon>
    </lineage>
</organism>
<feature type="chain" id="PRO_5046158036" evidence="2">
    <location>
        <begin position="20"/>
        <end position="446"/>
    </location>
</feature>
<proteinExistence type="predicted"/>
<feature type="signal peptide" evidence="2">
    <location>
        <begin position="1"/>
        <end position="19"/>
    </location>
</feature>
<sequence>MKTITLLTSALVGSSLLMAGCTNDTEGDHENMNHHGQEEAEEHMEDNGEMSHDDMDHNQTTDMDQDDHQNHSGVAADKEQYANEPSAFNEGSEQQLMVSNTKNITRLDDDNPLTMSIMVSQMIWPSTHEENQPGTVILAPLNEWQYSLAALTLVHHPNDGPILYYDEEINEDVMNELNRLQPKGNNEGIEVLVVGNIEETELDKLTEFKIKTIQAANPAAFAQKVEEEFSKTIDHIEEAVIIGSMDESAKEYTITAANWISHMNESLLYVSSDGIPEETKEALALREGTAKMYVLGSENVIRDEVIDELNEYGEVERIEGNNAVSQSIAMASYKDESTDFGWGITEPGHGFVFASTASAELAITAAPFAHLGKHAPLIWLDEGQIKDDLYQYLAKVKPVFHHDPTEGPYNHGYVLGEFDTISFKTQGILDEKLEIVSADGDGHGNH</sequence>
<comment type="caution">
    <text evidence="3">The sequence shown here is derived from an EMBL/GenBank/DDBJ whole genome shotgun (WGS) entry which is preliminary data.</text>
</comment>
<dbReference type="PROSITE" id="PS51257">
    <property type="entry name" value="PROKAR_LIPOPROTEIN"/>
    <property type="match status" value="1"/>
</dbReference>
<evidence type="ECO:0000313" key="4">
    <source>
        <dbReference type="Proteomes" id="UP001287282"/>
    </source>
</evidence>
<keyword evidence="4" id="KW-1185">Reference proteome</keyword>
<gene>
    <name evidence="3" type="ORF">RYX56_04560</name>
</gene>